<feature type="chain" id="PRO_5035889941" description="Transmembrane protein" evidence="2">
    <location>
        <begin position="23"/>
        <end position="509"/>
    </location>
</feature>
<feature type="transmembrane region" description="Helical" evidence="1">
    <location>
        <begin position="241"/>
        <end position="263"/>
    </location>
</feature>
<sequence>MFVLFFIYQCCAQFQILTIIEGKNISIYENQVQNHKFSVQEQYQCHPQDLFEEEFEQNSRIFYFKNQHQNALNLSIIPISLKPQDMMLMNEINQVEQQEITIEGDSIQEYKIIYECYQGWSYVELHVRYEKTILNFRYIKICEESLYYHDYPYLILTAISLTLIYIGSIYGQKRFKLKQAQAEQQIDELESSDSFYKARQIYSPQYSQPTQIMKIGDLQITSDTGQIISKKGKETNLKLRLFLYMFFVFGLLIVLNILEYITLLEIPIYGIYFVCVQITMTDLLIYIISSSISPNIKLPLYGKIKLINLFTYLLQFVFTFYLIMTDNWVLRSFSSVCLLFQLIRFMKFYNLQQLISVYCFIFGMSYFTQKQFQIDYPKLYFPNTFLLENPKLTCSSIGLLQLMLPCQLLTYIRYFIKQSRSHQKLFNLCYLSYVIGVGVNLLSDNNEIVQTLIENLLPSIMIFLGINVYGIAKRQMKQLYFGIESGIHNRAIQQEYSYELTIDKYNKNQ</sequence>
<dbReference type="OrthoDB" id="293439at2759"/>
<gene>
    <name evidence="3" type="ORF">PSON_ATCC_30995.1.T1710080</name>
</gene>
<keyword evidence="2" id="KW-0732">Signal</keyword>
<evidence type="ECO:0008006" key="5">
    <source>
        <dbReference type="Google" id="ProtNLM"/>
    </source>
</evidence>
<dbReference type="EMBL" id="CAJJDN010000171">
    <property type="protein sequence ID" value="CAD8126901.1"/>
    <property type="molecule type" value="Genomic_DNA"/>
</dbReference>
<protein>
    <recommendedName>
        <fullName evidence="5">Transmembrane protein</fullName>
    </recommendedName>
</protein>
<proteinExistence type="predicted"/>
<reference evidence="3" key="1">
    <citation type="submission" date="2021-01" db="EMBL/GenBank/DDBJ databases">
        <authorList>
            <consortium name="Genoscope - CEA"/>
            <person name="William W."/>
        </authorList>
    </citation>
    <scope>NUCLEOTIDE SEQUENCE</scope>
</reference>
<organism evidence="3 4">
    <name type="scientific">Paramecium sonneborni</name>
    <dbReference type="NCBI Taxonomy" id="65129"/>
    <lineage>
        <taxon>Eukaryota</taxon>
        <taxon>Sar</taxon>
        <taxon>Alveolata</taxon>
        <taxon>Ciliophora</taxon>
        <taxon>Intramacronucleata</taxon>
        <taxon>Oligohymenophorea</taxon>
        <taxon>Peniculida</taxon>
        <taxon>Parameciidae</taxon>
        <taxon>Paramecium</taxon>
    </lineage>
</organism>
<evidence type="ECO:0000313" key="3">
    <source>
        <dbReference type="EMBL" id="CAD8126901.1"/>
    </source>
</evidence>
<keyword evidence="1" id="KW-0472">Membrane</keyword>
<name>A0A8S1RF32_9CILI</name>
<feature type="signal peptide" evidence="2">
    <location>
        <begin position="1"/>
        <end position="22"/>
    </location>
</feature>
<feature type="transmembrane region" description="Helical" evidence="1">
    <location>
        <begin position="455"/>
        <end position="472"/>
    </location>
</feature>
<evidence type="ECO:0000313" key="4">
    <source>
        <dbReference type="Proteomes" id="UP000692954"/>
    </source>
</evidence>
<evidence type="ECO:0000256" key="1">
    <source>
        <dbReference type="SAM" id="Phobius"/>
    </source>
</evidence>
<keyword evidence="4" id="KW-1185">Reference proteome</keyword>
<comment type="caution">
    <text evidence="3">The sequence shown here is derived from an EMBL/GenBank/DDBJ whole genome shotgun (WGS) entry which is preliminary data.</text>
</comment>
<feature type="transmembrane region" description="Helical" evidence="1">
    <location>
        <begin position="350"/>
        <end position="368"/>
    </location>
</feature>
<evidence type="ECO:0000256" key="2">
    <source>
        <dbReference type="SAM" id="SignalP"/>
    </source>
</evidence>
<keyword evidence="1" id="KW-1133">Transmembrane helix</keyword>
<feature type="transmembrane region" description="Helical" evidence="1">
    <location>
        <begin position="269"/>
        <end position="288"/>
    </location>
</feature>
<keyword evidence="1" id="KW-0812">Transmembrane</keyword>
<dbReference type="Proteomes" id="UP000692954">
    <property type="component" value="Unassembled WGS sequence"/>
</dbReference>
<feature type="transmembrane region" description="Helical" evidence="1">
    <location>
        <begin position="151"/>
        <end position="171"/>
    </location>
</feature>
<feature type="transmembrane region" description="Helical" evidence="1">
    <location>
        <begin position="425"/>
        <end position="443"/>
    </location>
</feature>
<accession>A0A8S1RF32</accession>
<dbReference type="AlphaFoldDB" id="A0A8S1RF32"/>
<feature type="transmembrane region" description="Helical" evidence="1">
    <location>
        <begin position="309"/>
        <end position="330"/>
    </location>
</feature>